<evidence type="ECO:0000256" key="1">
    <source>
        <dbReference type="SAM" id="MobiDB-lite"/>
    </source>
</evidence>
<evidence type="ECO:0000313" key="2">
    <source>
        <dbReference type="EMBL" id="GES07355.1"/>
    </source>
</evidence>
<gene>
    <name evidence="2" type="ORF">Amac_009500</name>
</gene>
<name>A0A5M3WE43_9ACTN</name>
<protein>
    <recommendedName>
        <fullName evidence="4">HTH IS21-type domain-containing protein</fullName>
    </recommendedName>
</protein>
<accession>A0A5M3WE43</accession>
<proteinExistence type="predicted"/>
<feature type="region of interest" description="Disordered" evidence="1">
    <location>
        <begin position="177"/>
        <end position="201"/>
    </location>
</feature>
<keyword evidence="3" id="KW-1185">Reference proteome</keyword>
<evidence type="ECO:0000313" key="3">
    <source>
        <dbReference type="Proteomes" id="UP000331127"/>
    </source>
</evidence>
<dbReference type="AlphaFoldDB" id="A0A5M3WE43"/>
<reference evidence="2 3" key="1">
    <citation type="submission" date="2019-10" db="EMBL/GenBank/DDBJ databases">
        <title>Whole genome shotgun sequence of Acrocarpospora macrocephala NBRC 16266.</title>
        <authorList>
            <person name="Ichikawa N."/>
            <person name="Kimura A."/>
            <person name="Kitahashi Y."/>
            <person name="Komaki H."/>
            <person name="Oguchi A."/>
        </authorList>
    </citation>
    <scope>NUCLEOTIDE SEQUENCE [LARGE SCALE GENOMIC DNA]</scope>
    <source>
        <strain evidence="2 3">NBRC 16266</strain>
    </source>
</reference>
<comment type="caution">
    <text evidence="2">The sequence shown here is derived from an EMBL/GenBank/DDBJ whole genome shotgun (WGS) entry which is preliminary data.</text>
</comment>
<dbReference type="PANTHER" id="PTHR35004:SF6">
    <property type="entry name" value="TRANSPOSASE"/>
    <property type="match status" value="1"/>
</dbReference>
<dbReference type="Proteomes" id="UP000331127">
    <property type="component" value="Unassembled WGS sequence"/>
</dbReference>
<evidence type="ECO:0008006" key="4">
    <source>
        <dbReference type="Google" id="ProtNLM"/>
    </source>
</evidence>
<dbReference type="PANTHER" id="PTHR35004">
    <property type="entry name" value="TRANSPOSASE RV3428C-RELATED"/>
    <property type="match status" value="1"/>
</dbReference>
<sequence length="201" mass="22383">MILDPESWMNIRRFRALHEAGATYKEIAEACGVDWRTVKKYLTEPVGATPPAAPSRKGTQPQVITPYTGVIDAMLRADLTMKASVLYERLVAEHGYDRSYQRVKLYVTQARPRLAAEAGTEVETERMRGLHRRFETTPGAQAQVDWGDEGDLLAHAGIGKVYSFHMVLSYSRDPFCPPSGRSTSTVRRTARLSRAMPGGTP</sequence>
<dbReference type="EMBL" id="BLAE01000006">
    <property type="protein sequence ID" value="GES07355.1"/>
    <property type="molecule type" value="Genomic_DNA"/>
</dbReference>
<organism evidence="2 3">
    <name type="scientific">Acrocarpospora macrocephala</name>
    <dbReference type="NCBI Taxonomy" id="150177"/>
    <lineage>
        <taxon>Bacteria</taxon>
        <taxon>Bacillati</taxon>
        <taxon>Actinomycetota</taxon>
        <taxon>Actinomycetes</taxon>
        <taxon>Streptosporangiales</taxon>
        <taxon>Streptosporangiaceae</taxon>
        <taxon>Acrocarpospora</taxon>
    </lineage>
</organism>
<dbReference type="Gene3D" id="1.10.10.60">
    <property type="entry name" value="Homeodomain-like"/>
    <property type="match status" value="1"/>
</dbReference>